<dbReference type="EMBL" id="JAHGAW010000013">
    <property type="protein sequence ID" value="MBT2188965.1"/>
    <property type="molecule type" value="Genomic_DNA"/>
</dbReference>
<dbReference type="InterPro" id="IPR021255">
    <property type="entry name" value="DUF2807"/>
</dbReference>
<proteinExistence type="predicted"/>
<dbReference type="Proteomes" id="UP001138757">
    <property type="component" value="Unassembled WGS sequence"/>
</dbReference>
<organism evidence="2 3">
    <name type="scientific">Sphingobium nicotianae</name>
    <dbReference type="NCBI Taxonomy" id="2782607"/>
    <lineage>
        <taxon>Bacteria</taxon>
        <taxon>Pseudomonadati</taxon>
        <taxon>Pseudomonadota</taxon>
        <taxon>Alphaproteobacteria</taxon>
        <taxon>Sphingomonadales</taxon>
        <taxon>Sphingomonadaceae</taxon>
        <taxon>Sphingobium</taxon>
    </lineage>
</organism>
<protein>
    <submittedName>
        <fullName evidence="2">DUF2807 domain-containing protein</fullName>
    </submittedName>
</protein>
<dbReference type="AlphaFoldDB" id="A0A9X1DEZ1"/>
<sequence>MKDKTRLVITGAVAIAAVAATVGGHGFHINLGDDEARAETTRVLPNLRNFDGVTLVGPDDVIVTQGRDFSVKAEGDPDALDQLNIYVRDGALYVGRKDGGWTGHRDGHATIHVTLPALSHASLTGSGDLDIDKLAGKQAKAEITGPGNLSIAALTAETAELALTGSGNLTVGGKAATALLTTTGSGDIDADKLVADTAALKLIGSGDVQARATRSAAISIMGTGDAQVRGTASCTVTKMGTGEAECSTTG</sequence>
<evidence type="ECO:0000313" key="3">
    <source>
        <dbReference type="Proteomes" id="UP001138757"/>
    </source>
</evidence>
<name>A0A9X1DEZ1_9SPHN</name>
<dbReference type="RefSeq" id="WP_214625214.1">
    <property type="nucleotide sequence ID" value="NZ_JAHGAW010000013.1"/>
</dbReference>
<gene>
    <name evidence="2" type="ORF">KK488_18625</name>
</gene>
<evidence type="ECO:0000313" key="2">
    <source>
        <dbReference type="EMBL" id="MBT2188965.1"/>
    </source>
</evidence>
<dbReference type="Pfam" id="PF10988">
    <property type="entry name" value="DUF2807"/>
    <property type="match status" value="1"/>
</dbReference>
<evidence type="ECO:0000259" key="1">
    <source>
        <dbReference type="Pfam" id="PF10988"/>
    </source>
</evidence>
<keyword evidence="3" id="KW-1185">Reference proteome</keyword>
<comment type="caution">
    <text evidence="2">The sequence shown here is derived from an EMBL/GenBank/DDBJ whole genome shotgun (WGS) entry which is preliminary data.</text>
</comment>
<dbReference type="Gene3D" id="2.160.20.120">
    <property type="match status" value="1"/>
</dbReference>
<reference evidence="2" key="1">
    <citation type="submission" date="2021-05" db="EMBL/GenBank/DDBJ databases">
        <title>Genome of Sphingobium sp. strain.</title>
        <authorList>
            <person name="Fan R."/>
        </authorList>
    </citation>
    <scope>NUCLEOTIDE SEQUENCE</scope>
    <source>
        <strain evidence="2">H33</strain>
    </source>
</reference>
<accession>A0A9X1DEZ1</accession>
<feature type="domain" description="Putative auto-transporter adhesin head GIN" evidence="1">
    <location>
        <begin position="49"/>
        <end position="231"/>
    </location>
</feature>